<accession>A0A6M3IYL6</accession>
<name>A0A6M3IYL6_9ZZZZ</name>
<dbReference type="AlphaFoldDB" id="A0A6M3IYL6"/>
<reference evidence="1" key="1">
    <citation type="submission" date="2020-03" db="EMBL/GenBank/DDBJ databases">
        <title>The deep terrestrial virosphere.</title>
        <authorList>
            <person name="Holmfeldt K."/>
            <person name="Nilsson E."/>
            <person name="Simone D."/>
            <person name="Lopez-Fernandez M."/>
            <person name="Wu X."/>
            <person name="de Brujin I."/>
            <person name="Lundin D."/>
            <person name="Andersson A."/>
            <person name="Bertilsson S."/>
            <person name="Dopson M."/>
        </authorList>
    </citation>
    <scope>NUCLEOTIDE SEQUENCE</scope>
    <source>
        <strain evidence="1">MM415B00727</strain>
    </source>
</reference>
<evidence type="ECO:0000313" key="1">
    <source>
        <dbReference type="EMBL" id="QJA62776.1"/>
    </source>
</evidence>
<sequence>MASRQQPYEITRFRGQYDNAGAMDREVYVNGGYLARCENYHLGYGLTKREGSKLLNPTAVSAGDFIQGLSMYSWGSTRKLIATGGGALKVMNGDAWDSIKGNLTPTDDQDAHLVTCHFNDGANLLMIGCDGPANANIWVYPGSGNAYALQGDGAPAYASGVCEFQGYLLCINTDAGAYSLQHGNYGLVNAWRRPGYVESRNLIDCTRDSIGMGVVAHNNEVCLALYEKAVYRLTLKTDISTTGNVFTAYPLDSSVGCRARASIISRDGYTYFLGGKESATGIYRIGDPRYPAKLISSPIVDTWAKLDRSRLPYAVAVPLATPWNAIAWLVSSKNATEHDMALVYYPEPEGWSIFNSPHGLMKFNAGCVWTDSLGSDYTVLGGNAGFVWKAWGDENASAGYPDGGDAGAYVQAEFETGFHDLGYRGTKYTRELWYDVETNGELSFYCQVLTAASSQTAIKNMTAGMAADLLGSTFVLGVSRLAASGPQQALAEIEREGRFFKVISRERGITQPHRIGCVTFTYVRGGAMLKA</sequence>
<dbReference type="EMBL" id="MT141481">
    <property type="protein sequence ID" value="QJA62776.1"/>
    <property type="molecule type" value="Genomic_DNA"/>
</dbReference>
<organism evidence="1">
    <name type="scientific">viral metagenome</name>
    <dbReference type="NCBI Taxonomy" id="1070528"/>
    <lineage>
        <taxon>unclassified sequences</taxon>
        <taxon>metagenomes</taxon>
        <taxon>organismal metagenomes</taxon>
    </lineage>
</organism>
<gene>
    <name evidence="1" type="ORF">MM415B00727_0004</name>
</gene>
<proteinExistence type="predicted"/>
<protein>
    <submittedName>
        <fullName evidence="1">Uncharacterized protein</fullName>
    </submittedName>
</protein>